<sequence>MSVIQWNKVKETPENPKMLEVYLEQAWQDAFCYALAVEEPEKDWMNPKLLVAIISGNDSTRNESSD</sequence>
<accession>A0A9X3WS38</accession>
<protein>
    <submittedName>
        <fullName evidence="1">Uncharacterized protein</fullName>
    </submittedName>
</protein>
<evidence type="ECO:0000313" key="1">
    <source>
        <dbReference type="EMBL" id="MDC3424380.1"/>
    </source>
</evidence>
<reference evidence="1" key="1">
    <citation type="submission" date="2022-06" db="EMBL/GenBank/DDBJ databases">
        <title>Aquibacillus sp. a new bacterium isolated from soil saline samples.</title>
        <authorList>
            <person name="Galisteo C."/>
            <person name="De La Haba R."/>
            <person name="Sanchez-Porro C."/>
            <person name="Ventosa A."/>
        </authorList>
    </citation>
    <scope>NUCLEOTIDE SEQUENCE</scope>
    <source>
        <strain evidence="1">3ASR75-11</strain>
    </source>
</reference>
<evidence type="ECO:0000313" key="2">
    <source>
        <dbReference type="Proteomes" id="UP001145050"/>
    </source>
</evidence>
<name>A0A9X3WS38_9BACI</name>
<dbReference type="AlphaFoldDB" id="A0A9X3WS38"/>
<dbReference type="RefSeq" id="WP_272436184.1">
    <property type="nucleotide sequence ID" value="NZ_JAMQKB010000005.1"/>
</dbReference>
<keyword evidence="2" id="KW-1185">Reference proteome</keyword>
<gene>
    <name evidence="1" type="ORF">NC797_07650</name>
</gene>
<comment type="caution">
    <text evidence="1">The sequence shown here is derived from an EMBL/GenBank/DDBJ whole genome shotgun (WGS) entry which is preliminary data.</text>
</comment>
<organism evidence="1 2">
    <name type="scientific">Terrihalobacillus insolitus</name>
    <dbReference type="NCBI Taxonomy" id="2950438"/>
    <lineage>
        <taxon>Bacteria</taxon>
        <taxon>Bacillati</taxon>
        <taxon>Bacillota</taxon>
        <taxon>Bacilli</taxon>
        <taxon>Bacillales</taxon>
        <taxon>Bacillaceae</taxon>
        <taxon>Terrihalobacillus</taxon>
    </lineage>
</organism>
<dbReference type="Proteomes" id="UP001145050">
    <property type="component" value="Unassembled WGS sequence"/>
</dbReference>
<dbReference type="EMBL" id="JAMQKB010000005">
    <property type="protein sequence ID" value="MDC3424380.1"/>
    <property type="molecule type" value="Genomic_DNA"/>
</dbReference>
<proteinExistence type="predicted"/>